<comment type="subcellular location">
    <subcellularLocation>
        <location evidence="2">Endoplasmic reticulum membrane</location>
        <topology evidence="2">Single-pass membrane protein</topology>
    </subcellularLocation>
    <subcellularLocation>
        <location evidence="1">Membrane</location>
        <topology evidence="1">Multi-pass membrane protein</topology>
    </subcellularLocation>
</comment>
<evidence type="ECO:0000256" key="3">
    <source>
        <dbReference type="ARBA" id="ARBA00004922"/>
    </source>
</evidence>
<evidence type="ECO:0000256" key="10">
    <source>
        <dbReference type="ARBA" id="ARBA00022968"/>
    </source>
</evidence>
<evidence type="ECO:0000256" key="5">
    <source>
        <dbReference type="ARBA" id="ARBA00012583"/>
    </source>
</evidence>
<dbReference type="GO" id="GO:0004581">
    <property type="term" value="F:dolichyl-phosphate beta-glucosyltransferase activity"/>
    <property type="evidence" value="ECO:0007669"/>
    <property type="project" value="UniProtKB-EC"/>
</dbReference>
<keyword evidence="11 14" id="KW-1133">Transmembrane helix</keyword>
<comment type="similarity">
    <text evidence="4">Belongs to the glycosyltransferase 2 family.</text>
</comment>
<evidence type="ECO:0000256" key="11">
    <source>
        <dbReference type="ARBA" id="ARBA00022989"/>
    </source>
</evidence>
<dbReference type="InterPro" id="IPR029044">
    <property type="entry name" value="Nucleotide-diphossugar_trans"/>
</dbReference>
<evidence type="ECO:0000256" key="14">
    <source>
        <dbReference type="SAM" id="Phobius"/>
    </source>
</evidence>
<comment type="caution">
    <text evidence="17">The sequence shown here is derived from an EMBL/GenBank/DDBJ whole genome shotgun (WGS) entry which is preliminary data.</text>
</comment>
<dbReference type="EC" id="2.4.1.117" evidence="5"/>
<feature type="domain" description="Glycosyltransferase 2-like" evidence="15">
    <location>
        <begin position="16"/>
        <end position="181"/>
    </location>
</feature>
<evidence type="ECO:0000256" key="6">
    <source>
        <dbReference type="ARBA" id="ARBA00022676"/>
    </source>
</evidence>
<evidence type="ECO:0000256" key="9">
    <source>
        <dbReference type="ARBA" id="ARBA00022824"/>
    </source>
</evidence>
<evidence type="ECO:0000256" key="4">
    <source>
        <dbReference type="ARBA" id="ARBA00006739"/>
    </source>
</evidence>
<dbReference type="CDD" id="cd04188">
    <property type="entry name" value="DPG_synthase"/>
    <property type="match status" value="1"/>
</dbReference>
<dbReference type="SUPFAM" id="SSF53448">
    <property type="entry name" value="Nucleotide-diphospho-sugar transferases"/>
    <property type="match status" value="1"/>
</dbReference>
<dbReference type="GO" id="GO:0006487">
    <property type="term" value="P:protein N-linked glycosylation"/>
    <property type="evidence" value="ECO:0007669"/>
    <property type="project" value="TreeGrafter"/>
</dbReference>
<dbReference type="InterPro" id="IPR035518">
    <property type="entry name" value="DPG_synthase"/>
</dbReference>
<dbReference type="GO" id="GO:0000271">
    <property type="term" value="P:polysaccharide biosynthetic process"/>
    <property type="evidence" value="ECO:0007669"/>
    <property type="project" value="InterPro"/>
</dbReference>
<feature type="transmembrane region" description="Helical" evidence="14">
    <location>
        <begin position="280"/>
        <end position="298"/>
    </location>
</feature>
<dbReference type="PANTHER" id="PTHR10859">
    <property type="entry name" value="GLYCOSYL TRANSFERASE"/>
    <property type="match status" value="1"/>
</dbReference>
<feature type="domain" description="GtrA/DPMS transmembrane" evidence="16">
    <location>
        <begin position="280"/>
        <end position="397"/>
    </location>
</feature>
<dbReference type="InterPro" id="IPR001173">
    <property type="entry name" value="Glyco_trans_2-like"/>
</dbReference>
<keyword evidence="7 17" id="KW-0808">Transferase</keyword>
<proteinExistence type="inferred from homology"/>
<gene>
    <name evidence="17" type="ORF">FCI23_28450</name>
</gene>
<dbReference type="EMBL" id="SUMC01000031">
    <property type="protein sequence ID" value="TKA08418.1"/>
    <property type="molecule type" value="Genomic_DNA"/>
</dbReference>
<evidence type="ECO:0000256" key="8">
    <source>
        <dbReference type="ARBA" id="ARBA00022692"/>
    </source>
</evidence>
<protein>
    <recommendedName>
        <fullName evidence="5">dolichyl-phosphate beta-glucosyltransferase</fullName>
        <ecNumber evidence="5">2.4.1.117</ecNumber>
    </recommendedName>
</protein>
<dbReference type="AlphaFoldDB" id="A0A4U0SHT5"/>
<comment type="catalytic activity">
    <reaction evidence="13">
        <text>a di-trans,poly-cis-dolichyl phosphate + UDP-alpha-D-glucose = a di-trans,poly-cis-dolichyl beta-D-glucosyl phosphate + UDP</text>
        <dbReference type="Rhea" id="RHEA:15401"/>
        <dbReference type="Rhea" id="RHEA-COMP:19498"/>
        <dbReference type="Rhea" id="RHEA-COMP:19502"/>
        <dbReference type="ChEBI" id="CHEBI:57525"/>
        <dbReference type="ChEBI" id="CHEBI:57683"/>
        <dbReference type="ChEBI" id="CHEBI:58223"/>
        <dbReference type="ChEBI" id="CHEBI:58885"/>
        <dbReference type="EC" id="2.4.1.117"/>
    </reaction>
    <physiologicalReaction direction="left-to-right" evidence="13">
        <dbReference type="Rhea" id="RHEA:15402"/>
    </physiologicalReaction>
</comment>
<accession>A0A4U0SHT5</accession>
<dbReference type="OrthoDB" id="2369748at2"/>
<keyword evidence="18" id="KW-1185">Reference proteome</keyword>
<evidence type="ECO:0000259" key="16">
    <source>
        <dbReference type="Pfam" id="PF04138"/>
    </source>
</evidence>
<feature type="transmembrane region" description="Helical" evidence="14">
    <location>
        <begin position="343"/>
        <end position="364"/>
    </location>
</feature>
<dbReference type="Pfam" id="PF04138">
    <property type="entry name" value="GtrA_DPMS_TM"/>
    <property type="match status" value="1"/>
</dbReference>
<dbReference type="Gene3D" id="3.90.550.10">
    <property type="entry name" value="Spore Coat Polysaccharide Biosynthesis Protein SpsA, Chain A"/>
    <property type="match status" value="1"/>
</dbReference>
<evidence type="ECO:0000256" key="12">
    <source>
        <dbReference type="ARBA" id="ARBA00023136"/>
    </source>
</evidence>
<name>A0A4U0SHT5_9ACTN</name>
<sequence length="411" mass="44795">MNQTTAGGARQRSVEIVVPVYNEAHVLADSIRRLHAHLENSFPFPFRITVADNASTDATWQVAIDLTYQLPHVHAVHLDQKGRGRALKHVWSRSTADVVAYMDVDLSTGLEGFLPLVAPLLSGHSDVAIGSRLHRDSAVVRGPKREFISRSYNLLLRVGLAAKFSDAQCGFKAVRTEVFQALAPHIEDNAWFFDTELLVLAERNGLRIHEVPVDWVDDPDSRVDIVRTAIDDLKGMARITRRTLRGETRIAAIPAPRRLNQPQPDAPAQRKGLTGQLPSFLAVGVACTLAYMALYLLARQLMPAIWANGLALLVTAVANTAANRRYTFGITGSADALRHQIEGGFAFIIGLGLTTGAVAGLHVLAADASHGTELAVLVGANAVATVTRFVLMRLWVFNPRRKTALTSEYAS</sequence>
<keyword evidence="12 14" id="KW-0472">Membrane</keyword>
<dbReference type="PANTHER" id="PTHR10859:SF91">
    <property type="entry name" value="DOLICHYL-PHOSPHATE BETA-GLUCOSYLTRANSFERASE"/>
    <property type="match status" value="1"/>
</dbReference>
<dbReference type="GO" id="GO:0016020">
    <property type="term" value="C:membrane"/>
    <property type="evidence" value="ECO:0007669"/>
    <property type="project" value="UniProtKB-SubCell"/>
</dbReference>
<evidence type="ECO:0000256" key="13">
    <source>
        <dbReference type="ARBA" id="ARBA00045097"/>
    </source>
</evidence>
<evidence type="ECO:0000313" key="17">
    <source>
        <dbReference type="EMBL" id="TKA08418.1"/>
    </source>
</evidence>
<keyword evidence="6" id="KW-0328">Glycosyltransferase</keyword>
<evidence type="ECO:0000313" key="18">
    <source>
        <dbReference type="Proteomes" id="UP000305778"/>
    </source>
</evidence>
<keyword evidence="10" id="KW-0735">Signal-anchor</keyword>
<dbReference type="RefSeq" id="WP_136726797.1">
    <property type="nucleotide sequence ID" value="NZ_SUMC01000031.1"/>
</dbReference>
<evidence type="ECO:0000256" key="2">
    <source>
        <dbReference type="ARBA" id="ARBA00004389"/>
    </source>
</evidence>
<feature type="transmembrane region" description="Helical" evidence="14">
    <location>
        <begin position="304"/>
        <end position="322"/>
    </location>
</feature>
<dbReference type="Proteomes" id="UP000305778">
    <property type="component" value="Unassembled WGS sequence"/>
</dbReference>
<keyword evidence="9" id="KW-0256">Endoplasmic reticulum</keyword>
<organism evidence="17 18">
    <name type="scientific">Actinacidiphila oryziradicis</name>
    <dbReference type="NCBI Taxonomy" id="2571141"/>
    <lineage>
        <taxon>Bacteria</taxon>
        <taxon>Bacillati</taxon>
        <taxon>Actinomycetota</taxon>
        <taxon>Actinomycetes</taxon>
        <taxon>Kitasatosporales</taxon>
        <taxon>Streptomycetaceae</taxon>
        <taxon>Actinacidiphila</taxon>
    </lineage>
</organism>
<feature type="transmembrane region" description="Helical" evidence="14">
    <location>
        <begin position="376"/>
        <end position="396"/>
    </location>
</feature>
<evidence type="ECO:0000256" key="7">
    <source>
        <dbReference type="ARBA" id="ARBA00022679"/>
    </source>
</evidence>
<dbReference type="InterPro" id="IPR007267">
    <property type="entry name" value="GtrA_DPMS_TM"/>
</dbReference>
<reference evidence="17 18" key="1">
    <citation type="submission" date="2019-04" db="EMBL/GenBank/DDBJ databases">
        <title>Streptomyces oryziradicis sp. nov., a novel actinomycete isolated from rhizosphere soil of rice (Oryza sativa L.).</title>
        <authorList>
            <person name="Li C."/>
        </authorList>
    </citation>
    <scope>NUCLEOTIDE SEQUENCE [LARGE SCALE GENOMIC DNA]</scope>
    <source>
        <strain evidence="17 18">NEAU-C40</strain>
    </source>
</reference>
<evidence type="ECO:0000256" key="1">
    <source>
        <dbReference type="ARBA" id="ARBA00004141"/>
    </source>
</evidence>
<dbReference type="Pfam" id="PF00535">
    <property type="entry name" value="Glycos_transf_2"/>
    <property type="match status" value="1"/>
</dbReference>
<keyword evidence="8 14" id="KW-0812">Transmembrane</keyword>
<evidence type="ECO:0000259" key="15">
    <source>
        <dbReference type="Pfam" id="PF00535"/>
    </source>
</evidence>
<comment type="pathway">
    <text evidence="3">Protein modification; protein glycosylation.</text>
</comment>